<dbReference type="EMBL" id="JBHUFC010000002">
    <property type="protein sequence ID" value="MFD1786956.1"/>
    <property type="molecule type" value="Genomic_DNA"/>
</dbReference>
<gene>
    <name evidence="1" type="ORF">ACFSC3_05160</name>
</gene>
<organism evidence="1 2">
    <name type="scientific">Sphingomonas floccifaciens</name>
    <dbReference type="NCBI Taxonomy" id="1844115"/>
    <lineage>
        <taxon>Bacteria</taxon>
        <taxon>Pseudomonadati</taxon>
        <taxon>Pseudomonadota</taxon>
        <taxon>Alphaproteobacteria</taxon>
        <taxon>Sphingomonadales</taxon>
        <taxon>Sphingomonadaceae</taxon>
        <taxon>Sphingomonas</taxon>
    </lineage>
</organism>
<evidence type="ECO:0000313" key="2">
    <source>
        <dbReference type="Proteomes" id="UP001597283"/>
    </source>
</evidence>
<proteinExistence type="predicted"/>
<name>A0ABW4NA79_9SPHN</name>
<dbReference type="Proteomes" id="UP001597283">
    <property type="component" value="Unassembled WGS sequence"/>
</dbReference>
<comment type="caution">
    <text evidence="1">The sequence shown here is derived from an EMBL/GenBank/DDBJ whole genome shotgun (WGS) entry which is preliminary data.</text>
</comment>
<keyword evidence="2" id="KW-1185">Reference proteome</keyword>
<accession>A0ABW4NA79</accession>
<dbReference type="RefSeq" id="WP_380939331.1">
    <property type="nucleotide sequence ID" value="NZ_JBHUFC010000002.1"/>
</dbReference>
<protein>
    <submittedName>
        <fullName evidence="1">Uncharacterized protein</fullName>
    </submittedName>
</protein>
<reference evidence="2" key="1">
    <citation type="journal article" date="2019" name="Int. J. Syst. Evol. Microbiol.">
        <title>The Global Catalogue of Microorganisms (GCM) 10K type strain sequencing project: providing services to taxonomists for standard genome sequencing and annotation.</title>
        <authorList>
            <consortium name="The Broad Institute Genomics Platform"/>
            <consortium name="The Broad Institute Genome Sequencing Center for Infectious Disease"/>
            <person name="Wu L."/>
            <person name="Ma J."/>
        </authorList>
    </citation>
    <scope>NUCLEOTIDE SEQUENCE [LARGE SCALE GENOMIC DNA]</scope>
    <source>
        <strain evidence="2">Q85</strain>
    </source>
</reference>
<evidence type="ECO:0000313" key="1">
    <source>
        <dbReference type="EMBL" id="MFD1786956.1"/>
    </source>
</evidence>
<sequence length="63" mass="6414">MAIVAAKADGLVWSITATGNVWAKFGTGTPVAVEGEGHLILAGQTRDFTVTDAGETIALKDAV</sequence>